<feature type="transmembrane region" description="Helical" evidence="1">
    <location>
        <begin position="52"/>
        <end position="68"/>
    </location>
</feature>
<evidence type="ECO:0000256" key="1">
    <source>
        <dbReference type="SAM" id="Phobius"/>
    </source>
</evidence>
<keyword evidence="1" id="KW-1133">Transmembrane helix</keyword>
<dbReference type="RefSeq" id="XP_013430310.1">
    <property type="nucleotide sequence ID" value="XM_013574856.1"/>
</dbReference>
<dbReference type="GeneID" id="25413178"/>
<dbReference type="EMBL" id="KL584704">
    <property type="protein sequence ID" value="KEQ76089.1"/>
    <property type="molecule type" value="Genomic_DNA"/>
</dbReference>
<dbReference type="PROSITE" id="PS50076">
    <property type="entry name" value="DNAJ_2"/>
    <property type="match status" value="1"/>
</dbReference>
<dbReference type="HOGENOM" id="CLU_043818_0_0_1"/>
<dbReference type="Proteomes" id="UP000027730">
    <property type="component" value="Unassembled WGS sequence"/>
</dbReference>
<organism evidence="3 4">
    <name type="scientific">Aureobasidium namibiae CBS 147.97</name>
    <dbReference type="NCBI Taxonomy" id="1043004"/>
    <lineage>
        <taxon>Eukaryota</taxon>
        <taxon>Fungi</taxon>
        <taxon>Dikarya</taxon>
        <taxon>Ascomycota</taxon>
        <taxon>Pezizomycotina</taxon>
        <taxon>Dothideomycetes</taxon>
        <taxon>Dothideomycetidae</taxon>
        <taxon>Dothideales</taxon>
        <taxon>Saccotheciaceae</taxon>
        <taxon>Aureobasidium</taxon>
    </lineage>
</organism>
<feature type="domain" description="J" evidence="2">
    <location>
        <begin position="77"/>
        <end position="145"/>
    </location>
</feature>
<feature type="transmembrane region" description="Helical" evidence="1">
    <location>
        <begin position="170"/>
        <end position="189"/>
    </location>
</feature>
<dbReference type="InterPro" id="IPR036869">
    <property type="entry name" value="J_dom_sf"/>
</dbReference>
<dbReference type="STRING" id="1043004.A0A074WX58"/>
<keyword evidence="1" id="KW-0812">Transmembrane</keyword>
<sequence>MSDNLLSLAGWYILPNLVTGWVQSAFYAVWIRAGDPKPQPGSRAFVQHRRRINILVIVAYLLYTIYEADFQLRTAGNLYQDLGVGLDVNERGINSRFRRLTLLHHPDKVSPGSDRTTAESYYVHLKFCRDILIDPTKRFAYDRLGPDIFFWRPQPTSIPDFLTIGLRNLFFYYSGTAAVLTLLGFLGYIKQAAFWRFLALAALGVFEVHCLTNPTFPRLLMQMANPIFAIIPTHPQFLPWQLISLLRKLILTAFIAFSQIGPLITSPEAAAAAASNQNDEVSQQQLQRISALGQALENEANMLMGLEMTPFAGDEAAMREMRGRMKRFLVDNTVRSNVEVRNAMGEAIARRRQGVPHGAVGAR</sequence>
<reference evidence="3 4" key="1">
    <citation type="journal article" date="2014" name="BMC Genomics">
        <title>Genome sequencing of four Aureobasidium pullulans varieties: biotechnological potential, stress tolerance, and description of new species.</title>
        <authorList>
            <person name="Gostin Ar C."/>
            <person name="Ohm R.A."/>
            <person name="Kogej T."/>
            <person name="Sonjak S."/>
            <person name="Turk M."/>
            <person name="Zajc J."/>
            <person name="Zalar P."/>
            <person name="Grube M."/>
            <person name="Sun H."/>
            <person name="Han J."/>
            <person name="Sharma A."/>
            <person name="Chiniquy J."/>
            <person name="Ngan C.Y."/>
            <person name="Lipzen A."/>
            <person name="Barry K."/>
            <person name="Grigoriev I.V."/>
            <person name="Gunde-Cimerman N."/>
        </authorList>
    </citation>
    <scope>NUCLEOTIDE SEQUENCE [LARGE SCALE GENOMIC DNA]</scope>
    <source>
        <strain evidence="3 4">CBS 147.97</strain>
    </source>
</reference>
<dbReference type="CDD" id="cd06257">
    <property type="entry name" value="DnaJ"/>
    <property type="match status" value="1"/>
</dbReference>
<feature type="transmembrane region" description="Helical" evidence="1">
    <location>
        <begin position="12"/>
        <end position="31"/>
    </location>
</feature>
<evidence type="ECO:0000259" key="2">
    <source>
        <dbReference type="PROSITE" id="PS50076"/>
    </source>
</evidence>
<keyword evidence="4" id="KW-1185">Reference proteome</keyword>
<proteinExistence type="predicted"/>
<accession>A0A074WX58</accession>
<dbReference type="SUPFAM" id="SSF46565">
    <property type="entry name" value="Chaperone J-domain"/>
    <property type="match status" value="1"/>
</dbReference>
<keyword evidence="1" id="KW-0472">Membrane</keyword>
<name>A0A074WX58_9PEZI</name>
<dbReference type="Pfam" id="PF00226">
    <property type="entry name" value="DnaJ"/>
    <property type="match status" value="1"/>
</dbReference>
<dbReference type="Gene3D" id="1.10.287.110">
    <property type="entry name" value="DnaJ domain"/>
    <property type="match status" value="1"/>
</dbReference>
<dbReference type="AlphaFoldDB" id="A0A074WX58"/>
<gene>
    <name evidence="3" type="ORF">M436DRAFT_61368</name>
</gene>
<evidence type="ECO:0000313" key="3">
    <source>
        <dbReference type="EMBL" id="KEQ76089.1"/>
    </source>
</evidence>
<dbReference type="OrthoDB" id="436519at2759"/>
<evidence type="ECO:0000313" key="4">
    <source>
        <dbReference type="Proteomes" id="UP000027730"/>
    </source>
</evidence>
<protein>
    <recommendedName>
        <fullName evidence="2">J domain-containing protein</fullName>
    </recommendedName>
</protein>
<dbReference type="InterPro" id="IPR001623">
    <property type="entry name" value="DnaJ_domain"/>
</dbReference>